<evidence type="ECO:0000256" key="1">
    <source>
        <dbReference type="SAM" id="MobiDB-lite"/>
    </source>
</evidence>
<comment type="caution">
    <text evidence="2">The sequence shown here is derived from an EMBL/GenBank/DDBJ whole genome shotgun (WGS) entry which is preliminary data.</text>
</comment>
<accession>A0ABR3A2Y3</accession>
<gene>
    <name evidence="2" type="ORF">AAF712_005127</name>
</gene>
<reference evidence="2 3" key="1">
    <citation type="submission" date="2024-05" db="EMBL/GenBank/DDBJ databases">
        <title>A draft genome resource for the thread blight pathogen Marasmius tenuissimus strain MS-2.</title>
        <authorList>
            <person name="Yulfo-Soto G.E."/>
            <person name="Baruah I.K."/>
            <person name="Amoako-Attah I."/>
            <person name="Bukari Y."/>
            <person name="Meinhardt L.W."/>
            <person name="Bailey B.A."/>
            <person name="Cohen S.P."/>
        </authorList>
    </citation>
    <scope>NUCLEOTIDE SEQUENCE [LARGE SCALE GENOMIC DNA]</scope>
    <source>
        <strain evidence="2 3">MS-2</strain>
    </source>
</reference>
<protein>
    <submittedName>
        <fullName evidence="2">Uncharacterized protein</fullName>
    </submittedName>
</protein>
<keyword evidence="3" id="KW-1185">Reference proteome</keyword>
<evidence type="ECO:0000313" key="3">
    <source>
        <dbReference type="Proteomes" id="UP001437256"/>
    </source>
</evidence>
<sequence length="269" mass="29755">MTTTLTRAERARLIRTTRKLGALLGETPTIEVVEPSSRTGSRPGTASSVASTSSVRSCLTINIPAASLSLPQRSPLSPTFSLNRDSPYSACEEPNVVDMRRRKVAKLSRTFGENVPPELITSAVGGDRASYDGLGEASESSETLSSFKMKGNSLDLDTHGEFFLDFKPTSEAPPPLPPKSPRAARHMSLVVRSPRQKSFHNHAPSENFSRQRKNSDRDLAFSKLTQHLTPAKPSHNAKVDETYRRQNGWSGEWNQGDMREVMDRLRHLK</sequence>
<feature type="region of interest" description="Disordered" evidence="1">
    <location>
        <begin position="194"/>
        <end position="254"/>
    </location>
</feature>
<dbReference type="Proteomes" id="UP001437256">
    <property type="component" value="Unassembled WGS sequence"/>
</dbReference>
<name>A0ABR3A2Y3_9AGAR</name>
<organism evidence="2 3">
    <name type="scientific">Marasmius tenuissimus</name>
    <dbReference type="NCBI Taxonomy" id="585030"/>
    <lineage>
        <taxon>Eukaryota</taxon>
        <taxon>Fungi</taxon>
        <taxon>Dikarya</taxon>
        <taxon>Basidiomycota</taxon>
        <taxon>Agaricomycotina</taxon>
        <taxon>Agaricomycetes</taxon>
        <taxon>Agaricomycetidae</taxon>
        <taxon>Agaricales</taxon>
        <taxon>Marasmiineae</taxon>
        <taxon>Marasmiaceae</taxon>
        <taxon>Marasmius</taxon>
    </lineage>
</organism>
<dbReference type="EMBL" id="JBBXMP010000022">
    <property type="protein sequence ID" value="KAL0067958.1"/>
    <property type="molecule type" value="Genomic_DNA"/>
</dbReference>
<proteinExistence type="predicted"/>
<evidence type="ECO:0000313" key="2">
    <source>
        <dbReference type="EMBL" id="KAL0067958.1"/>
    </source>
</evidence>